<dbReference type="EMBL" id="JBHSGA010000017">
    <property type="protein sequence ID" value="MFC4527868.1"/>
    <property type="molecule type" value="Genomic_DNA"/>
</dbReference>
<comment type="caution">
    <text evidence="3">The sequence shown here is derived from an EMBL/GenBank/DDBJ whole genome shotgun (WGS) entry which is preliminary data.</text>
</comment>
<accession>A0ABV9C4B9</accession>
<dbReference type="InterPro" id="IPR003675">
    <property type="entry name" value="Rce1/LyrA-like_dom"/>
</dbReference>
<evidence type="ECO:0000313" key="4">
    <source>
        <dbReference type="Proteomes" id="UP001595961"/>
    </source>
</evidence>
<name>A0ABV9C4B9_9GAMM</name>
<organism evidence="3 4">
    <name type="scientific">Dyella halodurans</name>
    <dbReference type="NCBI Taxonomy" id="1920171"/>
    <lineage>
        <taxon>Bacteria</taxon>
        <taxon>Pseudomonadati</taxon>
        <taxon>Pseudomonadota</taxon>
        <taxon>Gammaproteobacteria</taxon>
        <taxon>Lysobacterales</taxon>
        <taxon>Rhodanobacteraceae</taxon>
        <taxon>Dyella</taxon>
    </lineage>
</organism>
<keyword evidence="1" id="KW-1133">Transmembrane helix</keyword>
<reference evidence="4" key="1">
    <citation type="journal article" date="2019" name="Int. J. Syst. Evol. Microbiol.">
        <title>The Global Catalogue of Microorganisms (GCM) 10K type strain sequencing project: providing services to taxonomists for standard genome sequencing and annotation.</title>
        <authorList>
            <consortium name="The Broad Institute Genomics Platform"/>
            <consortium name="The Broad Institute Genome Sequencing Center for Infectious Disease"/>
            <person name="Wu L."/>
            <person name="Ma J."/>
        </authorList>
    </citation>
    <scope>NUCLEOTIDE SEQUENCE [LARGE SCALE GENOMIC DNA]</scope>
    <source>
        <strain evidence="4">CCM 4481</strain>
    </source>
</reference>
<evidence type="ECO:0000259" key="2">
    <source>
        <dbReference type="Pfam" id="PF02517"/>
    </source>
</evidence>
<keyword evidence="1" id="KW-0472">Membrane</keyword>
<dbReference type="RefSeq" id="WP_266151858.1">
    <property type="nucleotide sequence ID" value="NZ_CP064028.1"/>
</dbReference>
<feature type="domain" description="CAAX prenyl protease 2/Lysostaphin resistance protein A-like" evidence="2">
    <location>
        <begin position="136"/>
        <end position="246"/>
    </location>
</feature>
<keyword evidence="4" id="KW-1185">Reference proteome</keyword>
<feature type="transmembrane region" description="Helical" evidence="1">
    <location>
        <begin position="102"/>
        <end position="123"/>
    </location>
</feature>
<feature type="transmembrane region" description="Helical" evidence="1">
    <location>
        <begin position="178"/>
        <end position="198"/>
    </location>
</feature>
<keyword evidence="1" id="KW-0812">Transmembrane</keyword>
<dbReference type="Proteomes" id="UP001595961">
    <property type="component" value="Unassembled WGS sequence"/>
</dbReference>
<feature type="transmembrane region" description="Helical" evidence="1">
    <location>
        <begin position="210"/>
        <end position="230"/>
    </location>
</feature>
<evidence type="ECO:0000256" key="1">
    <source>
        <dbReference type="SAM" id="Phobius"/>
    </source>
</evidence>
<feature type="transmembrane region" description="Helical" evidence="1">
    <location>
        <begin position="48"/>
        <end position="69"/>
    </location>
</feature>
<dbReference type="Pfam" id="PF02517">
    <property type="entry name" value="Rce1-like"/>
    <property type="match status" value="1"/>
</dbReference>
<proteinExistence type="predicted"/>
<gene>
    <name evidence="3" type="ORF">ACFO5W_14585</name>
</gene>
<feature type="transmembrane region" description="Helical" evidence="1">
    <location>
        <begin position="16"/>
        <end position="36"/>
    </location>
</feature>
<evidence type="ECO:0000313" key="3">
    <source>
        <dbReference type="EMBL" id="MFC4527868.1"/>
    </source>
</evidence>
<protein>
    <submittedName>
        <fullName evidence="3">Type II CAAX prenyl endopeptidase Rce1 family protein</fullName>
    </submittedName>
</protein>
<sequence length="257" mass="26937">MSSLPYASPREPQWKLALLLGGASALATLALLPYLVANLPPPPTSSQLPAWVIMLGPVVETGVLSWLLAWAGLHLGARHALGAPWLRAWVYGTPAPAARSRWLLALALGALVGCLVIGIEAMGGRAPSSAIDGASQAWRGMLAIFYGGIVEETLCRLFLVSALVWLLARIKGGAARPWMFVTAIMLAALLFGAGHLPAGFAMGMTPSPLAIARIILLNALVGILCGGLYWRLGLEHAMLAHVSADIVIHGISPLLLS</sequence>
<feature type="transmembrane region" description="Helical" evidence="1">
    <location>
        <begin position="143"/>
        <end position="166"/>
    </location>
</feature>